<dbReference type="EMBL" id="JBHTIR010001954">
    <property type="protein sequence ID" value="MFD0853187.1"/>
    <property type="molecule type" value="Genomic_DNA"/>
</dbReference>
<protein>
    <submittedName>
        <fullName evidence="1">4-hydroxyacetophenone monooxygenase</fullName>
    </submittedName>
</protein>
<proteinExistence type="predicted"/>
<name>A0ABW3CHY2_9ACTN</name>
<dbReference type="SUPFAM" id="SSF51905">
    <property type="entry name" value="FAD/NAD(P)-binding domain"/>
    <property type="match status" value="1"/>
</dbReference>
<dbReference type="Proteomes" id="UP001597083">
    <property type="component" value="Unassembled WGS sequence"/>
</dbReference>
<feature type="non-terminal residue" evidence="1">
    <location>
        <position position="1"/>
    </location>
</feature>
<accession>A0ABW3CHY2</accession>
<evidence type="ECO:0000313" key="2">
    <source>
        <dbReference type="Proteomes" id="UP001597083"/>
    </source>
</evidence>
<dbReference type="GO" id="GO:0004497">
    <property type="term" value="F:monooxygenase activity"/>
    <property type="evidence" value="ECO:0007669"/>
    <property type="project" value="UniProtKB-KW"/>
</dbReference>
<evidence type="ECO:0000313" key="1">
    <source>
        <dbReference type="EMBL" id="MFD0853187.1"/>
    </source>
</evidence>
<comment type="caution">
    <text evidence="1">The sequence shown here is derived from an EMBL/GenBank/DDBJ whole genome shotgun (WGS) entry which is preliminary data.</text>
</comment>
<keyword evidence="1" id="KW-0560">Oxidoreductase</keyword>
<reference evidence="2" key="1">
    <citation type="journal article" date="2019" name="Int. J. Syst. Evol. Microbiol.">
        <title>The Global Catalogue of Microorganisms (GCM) 10K type strain sequencing project: providing services to taxonomists for standard genome sequencing and annotation.</title>
        <authorList>
            <consortium name="The Broad Institute Genomics Platform"/>
            <consortium name="The Broad Institute Genome Sequencing Center for Infectious Disease"/>
            <person name="Wu L."/>
            <person name="Ma J."/>
        </authorList>
    </citation>
    <scope>NUCLEOTIDE SEQUENCE [LARGE SCALE GENOMIC DNA]</scope>
    <source>
        <strain evidence="2">JCM 31696</strain>
    </source>
</reference>
<dbReference type="PANTHER" id="PTHR42877:SF4">
    <property type="entry name" value="FAD_NAD(P)-BINDING DOMAIN-CONTAINING PROTEIN-RELATED"/>
    <property type="match status" value="1"/>
</dbReference>
<dbReference type="InterPro" id="IPR036188">
    <property type="entry name" value="FAD/NAD-bd_sf"/>
</dbReference>
<gene>
    <name evidence="1" type="ORF">ACFQ07_13180</name>
</gene>
<dbReference type="PANTHER" id="PTHR42877">
    <property type="entry name" value="L-ORNITHINE N(5)-MONOOXYGENASE-RELATED"/>
    <property type="match status" value="1"/>
</dbReference>
<keyword evidence="1" id="KW-0503">Monooxygenase</keyword>
<keyword evidence="2" id="KW-1185">Reference proteome</keyword>
<sequence>VVTEPLARVTPRGIETADGTLVELDVIIYATGFNLEFLSPVEIVGRGGARLAEQWAGGTDPRSYLGGTVPNFPNLFVTSGPNSSSGHGGGHNFMTEVVVHYITECLRLLVERGARSLEVRQEVQDEFIAAVDAQMEGSIWRNSPKAHTYYRNPSGRVILPNPWRMVDYWRMSRTPDESRFIVR</sequence>
<dbReference type="InterPro" id="IPR051209">
    <property type="entry name" value="FAD-bind_Monooxygenase_sf"/>
</dbReference>
<dbReference type="Gene3D" id="3.50.50.60">
    <property type="entry name" value="FAD/NAD(P)-binding domain"/>
    <property type="match status" value="1"/>
</dbReference>
<organism evidence="1 2">
    <name type="scientific">Actinomadura adrarensis</name>
    <dbReference type="NCBI Taxonomy" id="1819600"/>
    <lineage>
        <taxon>Bacteria</taxon>
        <taxon>Bacillati</taxon>
        <taxon>Actinomycetota</taxon>
        <taxon>Actinomycetes</taxon>
        <taxon>Streptosporangiales</taxon>
        <taxon>Thermomonosporaceae</taxon>
        <taxon>Actinomadura</taxon>
    </lineage>
</organism>